<dbReference type="Gene3D" id="1.10.530.10">
    <property type="match status" value="1"/>
</dbReference>
<evidence type="ECO:0000256" key="1">
    <source>
        <dbReference type="ARBA" id="ARBA00007734"/>
    </source>
</evidence>
<feature type="chain" id="PRO_5045752540" description="Transglycosylase SLT domain-containing protein" evidence="3">
    <location>
        <begin position="23"/>
        <end position="219"/>
    </location>
</feature>
<organism evidence="5 6">
    <name type="scientific">Methylocystis iwaonis</name>
    <dbReference type="NCBI Taxonomy" id="2885079"/>
    <lineage>
        <taxon>Bacteria</taxon>
        <taxon>Pseudomonadati</taxon>
        <taxon>Pseudomonadota</taxon>
        <taxon>Alphaproteobacteria</taxon>
        <taxon>Hyphomicrobiales</taxon>
        <taxon>Methylocystaceae</taxon>
        <taxon>Methylocystis</taxon>
    </lineage>
</organism>
<name>A0ABN6VKN5_9HYPH</name>
<evidence type="ECO:0000256" key="3">
    <source>
        <dbReference type="SAM" id="SignalP"/>
    </source>
</evidence>
<reference evidence="5 6" key="1">
    <citation type="journal article" date="2023" name="Int. J. Syst. Evol. Microbiol.">
        <title>Methylocystis iwaonis sp. nov., a type II methane-oxidizing bacterium from surface soil of a rice paddy field in Japan, and emended description of the genus Methylocystis (ex Whittenbury et al. 1970) Bowman et al. 1993.</title>
        <authorList>
            <person name="Kaise H."/>
            <person name="Sawadogo J.B."/>
            <person name="Alam M.S."/>
            <person name="Ueno C."/>
            <person name="Dianou D."/>
            <person name="Shinjo R."/>
            <person name="Asakawa S."/>
        </authorList>
    </citation>
    <scope>NUCLEOTIDE SEQUENCE [LARGE SCALE GENOMIC DNA]</scope>
    <source>
        <strain evidence="5 6">SS37A-Re</strain>
    </source>
</reference>
<feature type="signal peptide" evidence="3">
    <location>
        <begin position="1"/>
        <end position="22"/>
    </location>
</feature>
<accession>A0ABN6VKN5</accession>
<proteinExistence type="inferred from homology"/>
<sequence>MKLTYFSCVCACLILSPAAAIADKAPRKVVRAIDPGQCMPGPDSETIRGLVKGEASQQGVDVKLALAIVEAESSSGVNLNSERGARGPMQVIPETAVRYGVTNLCNPNENIRAGVSYLKDLSDEFNANVLLVAAAYNAGPERVYEARGVPAISETVRFVASVTNAYWGFGTHVSRKGGRVKTASAAIAPTDGAGKDAGGLTWIGGSVLYVEEGVKNDEK</sequence>
<keyword evidence="5" id="KW-0614">Plasmid</keyword>
<dbReference type="Pfam" id="PF01464">
    <property type="entry name" value="SLT"/>
    <property type="match status" value="1"/>
</dbReference>
<dbReference type="Proteomes" id="UP001317629">
    <property type="component" value="Plasmid pSS37A-Re-2"/>
</dbReference>
<evidence type="ECO:0000313" key="6">
    <source>
        <dbReference type="Proteomes" id="UP001317629"/>
    </source>
</evidence>
<geneLocation type="plasmid" evidence="5 6">
    <name>pSS37A-Re-2</name>
</geneLocation>
<gene>
    <name evidence="5" type="ORF">SS37A_38540</name>
</gene>
<evidence type="ECO:0000259" key="4">
    <source>
        <dbReference type="Pfam" id="PF01464"/>
    </source>
</evidence>
<dbReference type="PANTHER" id="PTHR37423:SF2">
    <property type="entry name" value="MEMBRANE-BOUND LYTIC MUREIN TRANSGLYCOSYLASE C"/>
    <property type="match status" value="1"/>
</dbReference>
<dbReference type="SUPFAM" id="SSF53955">
    <property type="entry name" value="Lysozyme-like"/>
    <property type="match status" value="1"/>
</dbReference>
<dbReference type="RefSeq" id="WP_281932635.1">
    <property type="nucleotide sequence ID" value="NZ_AP027144.1"/>
</dbReference>
<feature type="domain" description="Transglycosylase SLT" evidence="4">
    <location>
        <begin position="51"/>
        <end position="146"/>
    </location>
</feature>
<dbReference type="InterPro" id="IPR023346">
    <property type="entry name" value="Lysozyme-like_dom_sf"/>
</dbReference>
<keyword evidence="3" id="KW-0732">Signal</keyword>
<protein>
    <recommendedName>
        <fullName evidence="4">Transglycosylase SLT domain-containing protein</fullName>
    </recommendedName>
</protein>
<dbReference type="InterPro" id="IPR008258">
    <property type="entry name" value="Transglycosylase_SLT_dom_1"/>
</dbReference>
<comment type="similarity">
    <text evidence="1">Belongs to the transglycosylase Slt family.</text>
</comment>
<keyword evidence="6" id="KW-1185">Reference proteome</keyword>
<dbReference type="CDD" id="cd00254">
    <property type="entry name" value="LT-like"/>
    <property type="match status" value="1"/>
</dbReference>
<evidence type="ECO:0000256" key="2">
    <source>
        <dbReference type="ARBA" id="ARBA00009387"/>
    </source>
</evidence>
<dbReference type="PANTHER" id="PTHR37423">
    <property type="entry name" value="SOLUBLE LYTIC MUREIN TRANSGLYCOSYLASE-RELATED"/>
    <property type="match status" value="1"/>
</dbReference>
<dbReference type="EMBL" id="AP027144">
    <property type="protein sequence ID" value="BDV36324.1"/>
    <property type="molecule type" value="Genomic_DNA"/>
</dbReference>
<comment type="similarity">
    <text evidence="2">Belongs to the virb1 family.</text>
</comment>
<evidence type="ECO:0000313" key="5">
    <source>
        <dbReference type="EMBL" id="BDV36324.1"/>
    </source>
</evidence>